<dbReference type="AlphaFoldDB" id="A0A9P4I705"/>
<dbReference type="Pfam" id="PF10681">
    <property type="entry name" value="Rot1"/>
    <property type="match status" value="1"/>
</dbReference>
<gene>
    <name evidence="12" type="ORF">NA57DRAFT_19857</name>
</gene>
<dbReference type="PIRSF" id="PIRSF017290">
    <property type="entry name" value="ROT1_prd"/>
    <property type="match status" value="1"/>
</dbReference>
<dbReference type="Proteomes" id="UP000799772">
    <property type="component" value="Unassembled WGS sequence"/>
</dbReference>
<comment type="subcellular location">
    <subcellularLocation>
        <location evidence="1">Endoplasmic reticulum membrane</location>
        <topology evidence="1">Single-pass type I membrane protein</topology>
    </subcellularLocation>
</comment>
<dbReference type="GO" id="GO:0005789">
    <property type="term" value="C:endoplasmic reticulum membrane"/>
    <property type="evidence" value="ECO:0007669"/>
    <property type="project" value="UniProtKB-SubCell"/>
</dbReference>
<keyword evidence="7" id="KW-0256">Endoplasmic reticulum</keyword>
<dbReference type="EMBL" id="ML978135">
    <property type="protein sequence ID" value="KAF2094327.1"/>
    <property type="molecule type" value="Genomic_DNA"/>
</dbReference>
<evidence type="ECO:0000256" key="8">
    <source>
        <dbReference type="ARBA" id="ARBA00022989"/>
    </source>
</evidence>
<feature type="non-terminal residue" evidence="12">
    <location>
        <position position="1"/>
    </location>
</feature>
<evidence type="ECO:0000256" key="5">
    <source>
        <dbReference type="ARBA" id="ARBA00022692"/>
    </source>
</evidence>
<evidence type="ECO:0000256" key="3">
    <source>
        <dbReference type="ARBA" id="ARBA00016195"/>
    </source>
</evidence>
<evidence type="ECO:0000256" key="4">
    <source>
        <dbReference type="ARBA" id="ARBA00017291"/>
    </source>
</evidence>
<comment type="similarity">
    <text evidence="2">Belongs to the ROT1 family.</text>
</comment>
<organism evidence="12 13">
    <name type="scientific">Rhizodiscina lignyota</name>
    <dbReference type="NCBI Taxonomy" id="1504668"/>
    <lineage>
        <taxon>Eukaryota</taxon>
        <taxon>Fungi</taxon>
        <taxon>Dikarya</taxon>
        <taxon>Ascomycota</taxon>
        <taxon>Pezizomycotina</taxon>
        <taxon>Dothideomycetes</taxon>
        <taxon>Pleosporomycetidae</taxon>
        <taxon>Aulographales</taxon>
        <taxon>Rhizodiscinaceae</taxon>
        <taxon>Rhizodiscina</taxon>
    </lineage>
</organism>
<accession>A0A9P4I705</accession>
<feature type="compositionally biased region" description="Low complexity" evidence="11">
    <location>
        <begin position="160"/>
        <end position="179"/>
    </location>
</feature>
<evidence type="ECO:0000256" key="9">
    <source>
        <dbReference type="ARBA" id="ARBA00023136"/>
    </source>
</evidence>
<feature type="non-terminal residue" evidence="12">
    <location>
        <position position="230"/>
    </location>
</feature>
<feature type="region of interest" description="Disordered" evidence="11">
    <location>
        <begin position="160"/>
        <end position="181"/>
    </location>
</feature>
<evidence type="ECO:0000256" key="1">
    <source>
        <dbReference type="ARBA" id="ARBA00004115"/>
    </source>
</evidence>
<name>A0A9P4I705_9PEZI</name>
<evidence type="ECO:0000256" key="6">
    <source>
        <dbReference type="ARBA" id="ARBA00022729"/>
    </source>
</evidence>
<dbReference type="GO" id="GO:0051082">
    <property type="term" value="F:unfolded protein binding"/>
    <property type="evidence" value="ECO:0007669"/>
    <property type="project" value="TreeGrafter"/>
</dbReference>
<dbReference type="InterPro" id="IPR019623">
    <property type="entry name" value="Rot1"/>
</dbReference>
<dbReference type="OrthoDB" id="5327821at2759"/>
<dbReference type="PANTHER" id="PTHR28090:SF1">
    <property type="entry name" value="PROTEIN ROT1"/>
    <property type="match status" value="1"/>
</dbReference>
<evidence type="ECO:0000256" key="7">
    <source>
        <dbReference type="ARBA" id="ARBA00022824"/>
    </source>
</evidence>
<sequence length="230" mass="25637">GIPTNLVGTWSSKSNQTFTGPGFYNPKKEQFIEPSHTGISYSFTADGHYETAYYRAIANPVNPACPGGIMQWQHGTYQVLANGSIVTAPFEVDGRQLLSQPCEGDNAIYTRYNQSELFQRFSVYTDPYHNILRLDLFRFDGSPVMPLYIAYNPPQMLPTSTLNPTSTSSGSQPSSTSSSKFRMKRSLDEWSAAFNKPAMQAKQPGWINPNMLWWFGVGATGVGSVMYFCF</sequence>
<protein>
    <recommendedName>
        <fullName evidence="4">Protein ROT1</fullName>
    </recommendedName>
    <alternativeName>
        <fullName evidence="3">Protein rot1</fullName>
    </alternativeName>
</protein>
<keyword evidence="13" id="KW-1185">Reference proteome</keyword>
<keyword evidence="6" id="KW-0732">Signal</keyword>
<reference evidence="12" key="1">
    <citation type="journal article" date="2020" name="Stud. Mycol.">
        <title>101 Dothideomycetes genomes: a test case for predicting lifestyles and emergence of pathogens.</title>
        <authorList>
            <person name="Haridas S."/>
            <person name="Albert R."/>
            <person name="Binder M."/>
            <person name="Bloem J."/>
            <person name="Labutti K."/>
            <person name="Salamov A."/>
            <person name="Andreopoulos B."/>
            <person name="Baker S."/>
            <person name="Barry K."/>
            <person name="Bills G."/>
            <person name="Bluhm B."/>
            <person name="Cannon C."/>
            <person name="Castanera R."/>
            <person name="Culley D."/>
            <person name="Daum C."/>
            <person name="Ezra D."/>
            <person name="Gonzalez J."/>
            <person name="Henrissat B."/>
            <person name="Kuo A."/>
            <person name="Liang C."/>
            <person name="Lipzen A."/>
            <person name="Lutzoni F."/>
            <person name="Magnuson J."/>
            <person name="Mondo S."/>
            <person name="Nolan M."/>
            <person name="Ohm R."/>
            <person name="Pangilinan J."/>
            <person name="Park H.-J."/>
            <person name="Ramirez L."/>
            <person name="Alfaro M."/>
            <person name="Sun H."/>
            <person name="Tritt A."/>
            <person name="Yoshinaga Y."/>
            <person name="Zwiers L.-H."/>
            <person name="Turgeon B."/>
            <person name="Goodwin S."/>
            <person name="Spatafora J."/>
            <person name="Crous P."/>
            <person name="Grigoriev I."/>
        </authorList>
    </citation>
    <scope>NUCLEOTIDE SEQUENCE</scope>
    <source>
        <strain evidence="12">CBS 133067</strain>
    </source>
</reference>
<comment type="function">
    <text evidence="10">Required for normal levels of the cell wall 1,6-beta-glucan. Involved in a protein folding machinery chaperoning proteins acting in various physiological processes including cell wall synthesis and lysis of autophagic bodies.</text>
</comment>
<keyword evidence="5" id="KW-0812">Transmembrane</keyword>
<evidence type="ECO:0000313" key="12">
    <source>
        <dbReference type="EMBL" id="KAF2094327.1"/>
    </source>
</evidence>
<evidence type="ECO:0000313" key="13">
    <source>
        <dbReference type="Proteomes" id="UP000799772"/>
    </source>
</evidence>
<comment type="caution">
    <text evidence="12">The sequence shown here is derived from an EMBL/GenBank/DDBJ whole genome shotgun (WGS) entry which is preliminary data.</text>
</comment>
<keyword evidence="8" id="KW-1133">Transmembrane helix</keyword>
<dbReference type="GO" id="GO:0006458">
    <property type="term" value="P:'de novo' protein folding"/>
    <property type="evidence" value="ECO:0007669"/>
    <property type="project" value="InterPro"/>
</dbReference>
<proteinExistence type="inferred from homology"/>
<evidence type="ECO:0000256" key="10">
    <source>
        <dbReference type="ARBA" id="ARBA00024969"/>
    </source>
</evidence>
<keyword evidence="9" id="KW-0472">Membrane</keyword>
<evidence type="ECO:0000256" key="11">
    <source>
        <dbReference type="SAM" id="MobiDB-lite"/>
    </source>
</evidence>
<dbReference type="PANTHER" id="PTHR28090">
    <property type="entry name" value="PROTEIN ROT1"/>
    <property type="match status" value="1"/>
</dbReference>
<evidence type="ECO:0000256" key="2">
    <source>
        <dbReference type="ARBA" id="ARBA00007149"/>
    </source>
</evidence>